<dbReference type="Proteomes" id="UP000061839">
    <property type="component" value="Chromosome"/>
</dbReference>
<evidence type="ECO:0000256" key="5">
    <source>
        <dbReference type="ARBA" id="ARBA00022692"/>
    </source>
</evidence>
<evidence type="ECO:0000256" key="9">
    <source>
        <dbReference type="RuleBase" id="RU362091"/>
    </source>
</evidence>
<dbReference type="PROSITE" id="PS50283">
    <property type="entry name" value="NA_SOLUT_SYMP_3"/>
    <property type="match status" value="1"/>
</dbReference>
<dbReference type="GO" id="GO:0015123">
    <property type="term" value="F:acetate transmembrane transporter activity"/>
    <property type="evidence" value="ECO:0007669"/>
    <property type="project" value="TreeGrafter"/>
</dbReference>
<organism evidence="11 12">
    <name type="scientific">Psychromicrobium lacuslunae</name>
    <dbReference type="NCBI Taxonomy" id="1618207"/>
    <lineage>
        <taxon>Bacteria</taxon>
        <taxon>Bacillati</taxon>
        <taxon>Actinomycetota</taxon>
        <taxon>Actinomycetes</taxon>
        <taxon>Micrococcales</taxon>
        <taxon>Micrococcaceae</taxon>
        <taxon>Psychromicrobium</taxon>
    </lineage>
</organism>
<dbReference type="CDD" id="cd11480">
    <property type="entry name" value="SLC5sbd_u4"/>
    <property type="match status" value="1"/>
</dbReference>
<dbReference type="AlphaFoldDB" id="A0A0D4BWP0"/>
<evidence type="ECO:0000256" key="8">
    <source>
        <dbReference type="ARBA" id="ARBA00023136"/>
    </source>
</evidence>
<dbReference type="InterPro" id="IPR050277">
    <property type="entry name" value="Sodium:Solute_Symporter"/>
</dbReference>
<name>A0A0D4BWP0_9MICC</name>
<evidence type="ECO:0000256" key="6">
    <source>
        <dbReference type="ARBA" id="ARBA00022847"/>
    </source>
</evidence>
<dbReference type="HOGENOM" id="CLU_018808_8_1_11"/>
<feature type="transmembrane region" description="Helical" evidence="10">
    <location>
        <begin position="152"/>
        <end position="170"/>
    </location>
</feature>
<evidence type="ECO:0000256" key="4">
    <source>
        <dbReference type="ARBA" id="ARBA00022475"/>
    </source>
</evidence>
<evidence type="ECO:0000256" key="3">
    <source>
        <dbReference type="ARBA" id="ARBA00022448"/>
    </source>
</evidence>
<evidence type="ECO:0000256" key="2">
    <source>
        <dbReference type="ARBA" id="ARBA00006434"/>
    </source>
</evidence>
<comment type="similarity">
    <text evidence="2 9">Belongs to the sodium:solute symporter (SSF) (TC 2.A.21) family.</text>
</comment>
<feature type="transmembrane region" description="Helical" evidence="10">
    <location>
        <begin position="405"/>
        <end position="430"/>
    </location>
</feature>
<protein>
    <submittedName>
        <fullName evidence="11">Transporter</fullName>
    </submittedName>
</protein>
<dbReference type="InterPro" id="IPR038377">
    <property type="entry name" value="Na/Glc_symporter_sf"/>
</dbReference>
<feature type="transmembrane region" description="Helical" evidence="10">
    <location>
        <begin position="311"/>
        <end position="339"/>
    </location>
</feature>
<dbReference type="PATRIC" id="fig|1618207.4.peg.269"/>
<feature type="transmembrane region" description="Helical" evidence="10">
    <location>
        <begin position="74"/>
        <end position="95"/>
    </location>
</feature>
<comment type="subcellular location">
    <subcellularLocation>
        <location evidence="1">Cell membrane</location>
        <topology evidence="1">Multi-pass membrane protein</topology>
    </subcellularLocation>
</comment>
<keyword evidence="12" id="KW-1185">Reference proteome</keyword>
<evidence type="ECO:0000256" key="10">
    <source>
        <dbReference type="SAM" id="Phobius"/>
    </source>
</evidence>
<feature type="transmembrane region" description="Helical" evidence="10">
    <location>
        <begin position="116"/>
        <end position="132"/>
    </location>
</feature>
<keyword evidence="3" id="KW-0813">Transport</keyword>
<accession>A0A0D4BWP0</accession>
<keyword evidence="6" id="KW-0769">Symport</keyword>
<dbReference type="STRING" id="1618207.UM93_01310"/>
<feature type="transmembrane region" description="Helical" evidence="10">
    <location>
        <begin position="351"/>
        <end position="369"/>
    </location>
</feature>
<dbReference type="PANTHER" id="PTHR48086:SF6">
    <property type="entry name" value="CATION_ACETATE SYMPORTER ACTP"/>
    <property type="match status" value="1"/>
</dbReference>
<feature type="transmembrane region" description="Helical" evidence="10">
    <location>
        <begin position="442"/>
        <end position="461"/>
    </location>
</feature>
<evidence type="ECO:0000313" key="11">
    <source>
        <dbReference type="EMBL" id="AJT40516.1"/>
    </source>
</evidence>
<keyword evidence="5 10" id="KW-0812">Transmembrane</keyword>
<keyword evidence="4" id="KW-1003">Cell membrane</keyword>
<feature type="transmembrane region" description="Helical" evidence="10">
    <location>
        <begin position="263"/>
        <end position="282"/>
    </location>
</feature>
<evidence type="ECO:0000256" key="7">
    <source>
        <dbReference type="ARBA" id="ARBA00022989"/>
    </source>
</evidence>
<dbReference type="Pfam" id="PF00474">
    <property type="entry name" value="SSF"/>
    <property type="match status" value="1"/>
</dbReference>
<dbReference type="KEGG" id="ari:UM93_01310"/>
<gene>
    <name evidence="11" type="ORF">UM93_01310</name>
</gene>
<feature type="transmembrane region" description="Helical" evidence="10">
    <location>
        <begin position="182"/>
        <end position="202"/>
    </location>
</feature>
<evidence type="ECO:0000313" key="12">
    <source>
        <dbReference type="Proteomes" id="UP000061839"/>
    </source>
</evidence>
<evidence type="ECO:0000256" key="1">
    <source>
        <dbReference type="ARBA" id="ARBA00004651"/>
    </source>
</evidence>
<feature type="transmembrane region" description="Helical" evidence="10">
    <location>
        <begin position="44"/>
        <end position="68"/>
    </location>
</feature>
<feature type="transmembrane region" description="Helical" evidence="10">
    <location>
        <begin position="375"/>
        <end position="398"/>
    </location>
</feature>
<dbReference type="GO" id="GO:0006847">
    <property type="term" value="P:plasma membrane acetate transport"/>
    <property type="evidence" value="ECO:0007669"/>
    <property type="project" value="TreeGrafter"/>
</dbReference>
<dbReference type="GO" id="GO:0005886">
    <property type="term" value="C:plasma membrane"/>
    <property type="evidence" value="ECO:0007669"/>
    <property type="project" value="UniProtKB-SubCell"/>
</dbReference>
<proteinExistence type="inferred from homology"/>
<feature type="transmembrane region" description="Helical" evidence="10">
    <location>
        <begin position="229"/>
        <end position="251"/>
    </location>
</feature>
<keyword evidence="8 10" id="KW-0472">Membrane</keyword>
<feature type="transmembrane region" description="Helical" evidence="10">
    <location>
        <begin position="6"/>
        <end position="24"/>
    </location>
</feature>
<reference evidence="11 12" key="1">
    <citation type="journal article" date="2015" name="Genome Announc.">
        <title>Complete Genome Sequencing of Protease-Producing Novel Arthrobacter sp. Strain IHBB 11108 Using PacBio Single-Molecule Real-Time Sequencing Technology.</title>
        <authorList>
            <person name="Kiran S."/>
            <person name="Swarnkar M.K."/>
            <person name="Pal M."/>
            <person name="Thakur R."/>
            <person name="Tewari R."/>
            <person name="Singh A.K."/>
            <person name="Gulati A."/>
        </authorList>
    </citation>
    <scope>NUCLEOTIDE SEQUENCE [LARGE SCALE GENOMIC DNA]</scope>
    <source>
        <strain evidence="11 12">IHBB 11108</strain>
    </source>
</reference>
<sequence>MNPLSITTIGLVALATVVVGVFGLRISRTTSDFYVASRTVKPWWNASAIGGEYLSAASYLGVAGLILLSGPDGLWYPVGYTAGYLMLLLFVAAPLRRSGAYTIPDFAEFRLASQSVRKVTSCCVILICWLYLVPQLQGAALTVSITAGLPSWLGPLIVISVVCVVVMTGGMRSITFVQAFQFWLKFTALAVPTVFLLIVLMGNPQSPEQAADAFQMASIQGASSPLRTISLMIGLLFGTLGLPHVLVRFYTNPDGHSARRTTLIVLPLLCLFYLLPTTLGTLGRMHPTGGKADATVLLLPSQLLPGPVGQALTALVIAGAFAAFLSCSSGLLVSLAGVVSQDLFGGSVRGFRLAAGIGSLVPLAVSLFADSSALASSIGAVFAFTASTLCPLLLLGIWWRGLTDVGAIVGIAVGAVLCGGALLFGGLFAIGVSPSAGVVADLLAQPAIVTVPAAFLAMIVVSKLTPHRLHSSVAKILARLHTPESLKAAELSRSRPSTR</sequence>
<dbReference type="OrthoDB" id="9764416at2"/>
<dbReference type="RefSeq" id="WP_045073190.1">
    <property type="nucleotide sequence ID" value="NZ_CP011005.1"/>
</dbReference>
<dbReference type="GO" id="GO:0015293">
    <property type="term" value="F:symporter activity"/>
    <property type="evidence" value="ECO:0007669"/>
    <property type="project" value="UniProtKB-KW"/>
</dbReference>
<dbReference type="PANTHER" id="PTHR48086">
    <property type="entry name" value="SODIUM/PROLINE SYMPORTER-RELATED"/>
    <property type="match status" value="1"/>
</dbReference>
<dbReference type="InterPro" id="IPR001734">
    <property type="entry name" value="Na/solute_symporter"/>
</dbReference>
<dbReference type="EMBL" id="CP011005">
    <property type="protein sequence ID" value="AJT40516.1"/>
    <property type="molecule type" value="Genomic_DNA"/>
</dbReference>
<keyword evidence="7 10" id="KW-1133">Transmembrane helix</keyword>
<dbReference type="Gene3D" id="1.20.1730.10">
    <property type="entry name" value="Sodium/glucose cotransporter"/>
    <property type="match status" value="1"/>
</dbReference>